<name>A0A0F9LG98_9ZZZZ</name>
<keyword evidence="1" id="KW-1133">Transmembrane helix</keyword>
<comment type="caution">
    <text evidence="2">The sequence shown here is derived from an EMBL/GenBank/DDBJ whole genome shotgun (WGS) entry which is preliminary data.</text>
</comment>
<keyword evidence="1" id="KW-0472">Membrane</keyword>
<evidence type="ECO:0000256" key="1">
    <source>
        <dbReference type="SAM" id="Phobius"/>
    </source>
</evidence>
<dbReference type="EMBL" id="LAZR01006381">
    <property type="protein sequence ID" value="KKM92523.1"/>
    <property type="molecule type" value="Genomic_DNA"/>
</dbReference>
<reference evidence="2" key="1">
    <citation type="journal article" date="2015" name="Nature">
        <title>Complex archaea that bridge the gap between prokaryotes and eukaryotes.</title>
        <authorList>
            <person name="Spang A."/>
            <person name="Saw J.H."/>
            <person name="Jorgensen S.L."/>
            <person name="Zaremba-Niedzwiedzka K."/>
            <person name="Martijn J."/>
            <person name="Lind A.E."/>
            <person name="van Eijk R."/>
            <person name="Schleper C."/>
            <person name="Guy L."/>
            <person name="Ettema T.J."/>
        </authorList>
    </citation>
    <scope>NUCLEOTIDE SEQUENCE</scope>
</reference>
<dbReference type="AlphaFoldDB" id="A0A0F9LG98"/>
<proteinExistence type="predicted"/>
<evidence type="ECO:0000313" key="2">
    <source>
        <dbReference type="EMBL" id="KKM92523.1"/>
    </source>
</evidence>
<protein>
    <submittedName>
        <fullName evidence="2">Uncharacterized protein</fullName>
    </submittedName>
</protein>
<feature type="transmembrane region" description="Helical" evidence="1">
    <location>
        <begin position="12"/>
        <end position="45"/>
    </location>
</feature>
<sequence length="53" mass="5519">MKWYEIVDVSELLALFMLGGIAALSAIKGDFGIANTVVGVIGGYMVKSVKGKG</sequence>
<accession>A0A0F9LG98</accession>
<organism evidence="2">
    <name type="scientific">marine sediment metagenome</name>
    <dbReference type="NCBI Taxonomy" id="412755"/>
    <lineage>
        <taxon>unclassified sequences</taxon>
        <taxon>metagenomes</taxon>
        <taxon>ecological metagenomes</taxon>
    </lineage>
</organism>
<keyword evidence="1" id="KW-0812">Transmembrane</keyword>
<gene>
    <name evidence="2" type="ORF">LCGC14_1217520</name>
</gene>